<proteinExistence type="predicted"/>
<keyword evidence="1" id="KW-0472">Membrane</keyword>
<dbReference type="Proteomes" id="UP000637720">
    <property type="component" value="Unassembled WGS sequence"/>
</dbReference>
<reference evidence="2" key="2">
    <citation type="submission" date="2020-09" db="EMBL/GenBank/DDBJ databases">
        <authorList>
            <person name="Sun Q."/>
            <person name="Ohkuma M."/>
        </authorList>
    </citation>
    <scope>NUCLEOTIDE SEQUENCE</scope>
    <source>
        <strain evidence="2">JCM 14719</strain>
    </source>
</reference>
<evidence type="ECO:0000313" key="2">
    <source>
        <dbReference type="EMBL" id="GGJ96802.1"/>
    </source>
</evidence>
<gene>
    <name evidence="2" type="ORF">GCM10007043_08250</name>
</gene>
<organism evidence="2 3">
    <name type="scientific">Calditerricola satsumensis</name>
    <dbReference type="NCBI Taxonomy" id="373054"/>
    <lineage>
        <taxon>Bacteria</taxon>
        <taxon>Bacillati</taxon>
        <taxon>Bacillota</taxon>
        <taxon>Bacilli</taxon>
        <taxon>Bacillales</taxon>
        <taxon>Bacillaceae</taxon>
        <taxon>Calditerricola</taxon>
    </lineage>
</organism>
<keyword evidence="3" id="KW-1185">Reference proteome</keyword>
<keyword evidence="1" id="KW-0812">Transmembrane</keyword>
<sequence length="76" mass="8676">MVVPLGLSGALFSTMAFFAKYQWWFVGISVGTLAVAHYLTWKRRHVVPRTHVMVLWAATFLTLGSVMFVLYTYGYI</sequence>
<feature type="transmembrane region" description="Helical" evidence="1">
    <location>
        <begin position="21"/>
        <end position="41"/>
    </location>
</feature>
<dbReference type="AlphaFoldDB" id="A0A8J3B5E4"/>
<dbReference type="EMBL" id="BMOF01000011">
    <property type="protein sequence ID" value="GGJ96802.1"/>
    <property type="molecule type" value="Genomic_DNA"/>
</dbReference>
<protein>
    <submittedName>
        <fullName evidence="2">Uncharacterized protein</fullName>
    </submittedName>
</protein>
<evidence type="ECO:0000256" key="1">
    <source>
        <dbReference type="SAM" id="Phobius"/>
    </source>
</evidence>
<accession>A0A8J3B5E4</accession>
<feature type="transmembrane region" description="Helical" evidence="1">
    <location>
        <begin position="53"/>
        <end position="73"/>
    </location>
</feature>
<evidence type="ECO:0000313" key="3">
    <source>
        <dbReference type="Proteomes" id="UP000637720"/>
    </source>
</evidence>
<comment type="caution">
    <text evidence="2">The sequence shown here is derived from an EMBL/GenBank/DDBJ whole genome shotgun (WGS) entry which is preliminary data.</text>
</comment>
<keyword evidence="1" id="KW-1133">Transmembrane helix</keyword>
<reference evidence="2" key="1">
    <citation type="journal article" date="2014" name="Int. J. Syst. Evol. Microbiol.">
        <title>Complete genome sequence of Corynebacterium casei LMG S-19264T (=DSM 44701T), isolated from a smear-ripened cheese.</title>
        <authorList>
            <consortium name="US DOE Joint Genome Institute (JGI-PGF)"/>
            <person name="Walter F."/>
            <person name="Albersmeier A."/>
            <person name="Kalinowski J."/>
            <person name="Ruckert C."/>
        </authorList>
    </citation>
    <scope>NUCLEOTIDE SEQUENCE</scope>
    <source>
        <strain evidence="2">JCM 14719</strain>
    </source>
</reference>
<name>A0A8J3B5E4_9BACI</name>